<dbReference type="GeneID" id="18250794"/>
<dbReference type="Pfam" id="PF06395">
    <property type="entry name" value="CDC24"/>
    <property type="match status" value="1"/>
</dbReference>
<dbReference type="GO" id="GO:0000935">
    <property type="term" value="C:division septum"/>
    <property type="evidence" value="ECO:0007669"/>
    <property type="project" value="TreeGrafter"/>
</dbReference>
<dbReference type="CDD" id="cd00160">
    <property type="entry name" value="RhoGEF"/>
    <property type="match status" value="1"/>
</dbReference>
<dbReference type="eggNOG" id="KOG3519">
    <property type="taxonomic scope" value="Eukaryota"/>
</dbReference>
<name>G3BAJ1_CANTC</name>
<dbReference type="InterPro" id="IPR011993">
    <property type="entry name" value="PH-like_dom_sf"/>
</dbReference>
<dbReference type="GO" id="GO:0043332">
    <property type="term" value="C:mating projection tip"/>
    <property type="evidence" value="ECO:0007669"/>
    <property type="project" value="TreeGrafter"/>
</dbReference>
<dbReference type="PANTHER" id="PTHR47339:SF1">
    <property type="entry name" value="CELL DIVISION CONTROL PROTEIN 24"/>
    <property type="match status" value="1"/>
</dbReference>
<feature type="compositionally biased region" description="Polar residues" evidence="1">
    <location>
        <begin position="579"/>
        <end position="597"/>
    </location>
</feature>
<dbReference type="Pfam" id="PF00564">
    <property type="entry name" value="PB1"/>
    <property type="match status" value="1"/>
</dbReference>
<sequence>MNFNQLSSAKDHLYYQCISLLNRLSKIDGMEPFLKVAHSVAEQCSEQQALALSQQLQDRRSSTEFRASSGFSIHSDNSNTSSHQASAPLSNNSLNLFTFTAGVLPANIAVDPVTKLWKLFQQGAPLCLLFNLNNKANQIPIIGSDDVRMCKKSVYDFLIAVKMHLKLDDDLMFTISNVFSDSTHDLLKIIRVVKHLLPSSIAWEDNAVGEVTISSDSSKVFREIIETERKYVKDLEVLLKYKADLTKAELISSEQIHLLFPNLSEIIDFQRRFLNGLECNINIPDNLTRIGSIFIHAANGPFKFYEPWTIGQLGAIDLINKETDNLQKSSKLLDPGFELQSFILKPIQRLCKYPLLLKELIDTWSNPDNSSYNELLIASQAMKEVANQVNEAQRRSENVGYLQNLAERVNNWRGFILKDQGELLYHGVVGVKDSDNEKEYYAYLFEKIIFFFVEVNPTNEDQGKKRRDLLSSRKKSSASVNSSSVNLLENMNHAKDKSPLELKGRVYISEIYNISSSNTTGYSMVIAWSGRKESGSFTLRYRTEEFRNQWENCLRNLKTNEMNNQIQRKLRDSHEFESIQPTNDQSSIRSSNGSNFHNQRHHSSSSTFSMMRQSLSKSTSEPSNSRVSSSSLQNFNSSSASNSASTNAQDNSLSSVNSSANNSSNSLITIKIIYDKMEIKSYLMVPASIQFSDLHSKISTKIASSGEVKDDIMVNKLRYKDEDGDFVVMDSNDDWLLALDMFEEVSHRILTIWVS</sequence>
<dbReference type="Gene3D" id="1.20.900.10">
    <property type="entry name" value="Dbl homology (DH) domain"/>
    <property type="match status" value="1"/>
</dbReference>
<accession>G3BAJ1</accession>
<dbReference type="EMBL" id="GL996527">
    <property type="protein sequence ID" value="EGV61415.1"/>
    <property type="molecule type" value="Genomic_DNA"/>
</dbReference>
<feature type="domain" description="DH" evidence="3">
    <location>
        <begin position="216"/>
        <end position="392"/>
    </location>
</feature>
<dbReference type="Gene3D" id="3.10.20.90">
    <property type="entry name" value="Phosphatidylinositol 3-kinase Catalytic Subunit, Chain A, domain 1"/>
    <property type="match status" value="1"/>
</dbReference>
<dbReference type="GO" id="GO:0005737">
    <property type="term" value="C:cytoplasm"/>
    <property type="evidence" value="ECO:0007669"/>
    <property type="project" value="TreeGrafter"/>
</dbReference>
<dbReference type="InterPro" id="IPR053026">
    <property type="entry name" value="CDC42_GEF"/>
</dbReference>
<organism evidence="6">
    <name type="scientific">Candida tenuis (strain ATCC 10573 / BCRC 21748 / CBS 615 / JCM 9827 / NBRC 10315 / NRRL Y-1498 / VKM Y-70)</name>
    <name type="common">Yeast</name>
    <name type="synonym">Yamadazyma tenuis</name>
    <dbReference type="NCBI Taxonomy" id="590646"/>
    <lineage>
        <taxon>Eukaryota</taxon>
        <taxon>Fungi</taxon>
        <taxon>Dikarya</taxon>
        <taxon>Ascomycota</taxon>
        <taxon>Saccharomycotina</taxon>
        <taxon>Pichiomycetes</taxon>
        <taxon>Debaryomycetaceae</taxon>
        <taxon>Yamadazyma</taxon>
    </lineage>
</organism>
<dbReference type="Proteomes" id="UP000000707">
    <property type="component" value="Unassembled WGS sequence"/>
</dbReference>
<dbReference type="SUPFAM" id="SSF50729">
    <property type="entry name" value="PH domain-like"/>
    <property type="match status" value="1"/>
</dbReference>
<dbReference type="HOGENOM" id="CLU_007879_0_0_1"/>
<dbReference type="Gene3D" id="2.30.29.30">
    <property type="entry name" value="Pleckstrin-homology domain (PH domain)/Phosphotyrosine-binding domain (PTB)"/>
    <property type="match status" value="1"/>
</dbReference>
<dbReference type="OrthoDB" id="1594986at2759"/>
<gene>
    <name evidence="5" type="ORF">CANTEDRAFT_98656</name>
</gene>
<dbReference type="InterPro" id="IPR010481">
    <property type="entry name" value="Cdc24/Scd1_N"/>
</dbReference>
<evidence type="ECO:0000256" key="1">
    <source>
        <dbReference type="SAM" id="MobiDB-lite"/>
    </source>
</evidence>
<dbReference type="SUPFAM" id="SSF54277">
    <property type="entry name" value="CAD &amp; PB1 domains"/>
    <property type="match status" value="1"/>
</dbReference>
<evidence type="ECO:0000313" key="6">
    <source>
        <dbReference type="Proteomes" id="UP000000707"/>
    </source>
</evidence>
<dbReference type="PROSITE" id="PS50003">
    <property type="entry name" value="PH_DOMAIN"/>
    <property type="match status" value="1"/>
</dbReference>
<dbReference type="SMART" id="SM00325">
    <property type="entry name" value="RhoGEF"/>
    <property type="match status" value="1"/>
</dbReference>
<evidence type="ECO:0000259" key="3">
    <source>
        <dbReference type="PROSITE" id="PS50010"/>
    </source>
</evidence>
<dbReference type="InterPro" id="IPR000270">
    <property type="entry name" value="PB1_dom"/>
</dbReference>
<feature type="domain" description="PH" evidence="2">
    <location>
        <begin position="422"/>
        <end position="559"/>
    </location>
</feature>
<evidence type="ECO:0000313" key="5">
    <source>
        <dbReference type="EMBL" id="EGV61415.1"/>
    </source>
</evidence>
<dbReference type="InterPro" id="IPR035899">
    <property type="entry name" value="DBL_dom_sf"/>
</dbReference>
<evidence type="ECO:0000259" key="4">
    <source>
        <dbReference type="PROSITE" id="PS51745"/>
    </source>
</evidence>
<feature type="region of interest" description="Disordered" evidence="1">
    <location>
        <begin position="572"/>
        <end position="662"/>
    </location>
</feature>
<dbReference type="STRING" id="590646.G3BAJ1"/>
<dbReference type="PROSITE" id="PS50010">
    <property type="entry name" value="DH_2"/>
    <property type="match status" value="1"/>
</dbReference>
<proteinExistence type="predicted"/>
<feature type="compositionally biased region" description="Low complexity" evidence="1">
    <location>
        <begin position="604"/>
        <end position="662"/>
    </location>
</feature>
<dbReference type="InterPro" id="IPR033511">
    <property type="entry name" value="Cdc24/Scd1_PH_dom"/>
</dbReference>
<evidence type="ECO:0000259" key="2">
    <source>
        <dbReference type="PROSITE" id="PS50003"/>
    </source>
</evidence>
<dbReference type="PROSITE" id="PS51745">
    <property type="entry name" value="PB1"/>
    <property type="match status" value="1"/>
</dbReference>
<evidence type="ECO:0008006" key="7">
    <source>
        <dbReference type="Google" id="ProtNLM"/>
    </source>
</evidence>
<protein>
    <recommendedName>
        <fullName evidence="7">RhoGEF-domain-containing protein</fullName>
    </recommendedName>
</protein>
<dbReference type="PANTHER" id="PTHR47339">
    <property type="entry name" value="CELL DIVISION CONTROL PROTEIN 24"/>
    <property type="match status" value="1"/>
</dbReference>
<dbReference type="AlphaFoldDB" id="G3BAJ1"/>
<dbReference type="InterPro" id="IPR000219">
    <property type="entry name" value="DH_dom"/>
</dbReference>
<feature type="region of interest" description="Disordered" evidence="1">
    <location>
        <begin position="461"/>
        <end position="483"/>
    </location>
</feature>
<dbReference type="Pfam" id="PF00621">
    <property type="entry name" value="RhoGEF"/>
    <property type="match status" value="1"/>
</dbReference>
<reference evidence="5 6" key="1">
    <citation type="journal article" date="2011" name="Proc. Natl. Acad. Sci. U.S.A.">
        <title>Comparative genomics of xylose-fermenting fungi for enhanced biofuel production.</title>
        <authorList>
            <person name="Wohlbach D.J."/>
            <person name="Kuo A."/>
            <person name="Sato T.K."/>
            <person name="Potts K.M."/>
            <person name="Salamov A.A."/>
            <person name="LaButti K.M."/>
            <person name="Sun H."/>
            <person name="Clum A."/>
            <person name="Pangilinan J.L."/>
            <person name="Lindquist E.A."/>
            <person name="Lucas S."/>
            <person name="Lapidus A."/>
            <person name="Jin M."/>
            <person name="Gunawan C."/>
            <person name="Balan V."/>
            <person name="Dale B.E."/>
            <person name="Jeffries T.W."/>
            <person name="Zinkel R."/>
            <person name="Barry K.W."/>
            <person name="Grigoriev I.V."/>
            <person name="Gasch A.P."/>
        </authorList>
    </citation>
    <scope>NUCLEOTIDE SEQUENCE [LARGE SCALE GENOMIC DNA]</scope>
    <source>
        <strain evidence="6">ATCC 10573 / BCRC 21748 / CBS 615 / JCM 9827 / NBRC 10315 / NRRL Y-1498 / VKM Y-70</strain>
    </source>
</reference>
<dbReference type="GO" id="GO:0005634">
    <property type="term" value="C:nucleus"/>
    <property type="evidence" value="ECO:0007669"/>
    <property type="project" value="TreeGrafter"/>
</dbReference>
<dbReference type="SUPFAM" id="SSF48065">
    <property type="entry name" value="DBL homology domain (DH-domain)"/>
    <property type="match status" value="1"/>
</dbReference>
<dbReference type="KEGG" id="cten:18250794"/>
<dbReference type="GO" id="GO:0031106">
    <property type="term" value="P:septin ring organization"/>
    <property type="evidence" value="ECO:0007669"/>
    <property type="project" value="TreeGrafter"/>
</dbReference>
<feature type="domain" description="PB1" evidence="4">
    <location>
        <begin position="667"/>
        <end position="755"/>
    </location>
</feature>
<dbReference type="CDD" id="cd05992">
    <property type="entry name" value="PB1"/>
    <property type="match status" value="1"/>
</dbReference>
<dbReference type="Pfam" id="PF15411">
    <property type="entry name" value="PH_10"/>
    <property type="match status" value="1"/>
</dbReference>
<dbReference type="InterPro" id="IPR001849">
    <property type="entry name" value="PH_domain"/>
</dbReference>
<dbReference type="GO" id="GO:0005085">
    <property type="term" value="F:guanyl-nucleotide exchange factor activity"/>
    <property type="evidence" value="ECO:0007669"/>
    <property type="project" value="InterPro"/>
</dbReference>
<keyword evidence="6" id="KW-1185">Reference proteome</keyword>
<dbReference type="InterPro" id="IPR053793">
    <property type="entry name" value="PB1-like"/>
</dbReference>
<dbReference type="GO" id="GO:0030010">
    <property type="term" value="P:establishment of cell polarity"/>
    <property type="evidence" value="ECO:0007669"/>
    <property type="project" value="TreeGrafter"/>
</dbReference>
<dbReference type="CDD" id="cd13246">
    <property type="entry name" value="PH_Scd1"/>
    <property type="match status" value="1"/>
</dbReference>
<feature type="compositionally biased region" description="Basic residues" evidence="1">
    <location>
        <begin position="464"/>
        <end position="476"/>
    </location>
</feature>